<reference evidence="2" key="1">
    <citation type="journal article" date="2023" name="Plant J.">
        <title>Genome sequences and population genomics provide insights into the demographic history, inbreeding, and mutation load of two 'living fossil' tree species of Dipteronia.</title>
        <authorList>
            <person name="Feng Y."/>
            <person name="Comes H.P."/>
            <person name="Chen J."/>
            <person name="Zhu S."/>
            <person name="Lu R."/>
            <person name="Zhang X."/>
            <person name="Li P."/>
            <person name="Qiu J."/>
            <person name="Olsen K.M."/>
            <person name="Qiu Y."/>
        </authorList>
    </citation>
    <scope>NUCLEOTIDE SEQUENCE</scope>
    <source>
        <strain evidence="2">NBL</strain>
    </source>
</reference>
<organism evidence="2 3">
    <name type="scientific">Dipteronia sinensis</name>
    <dbReference type="NCBI Taxonomy" id="43782"/>
    <lineage>
        <taxon>Eukaryota</taxon>
        <taxon>Viridiplantae</taxon>
        <taxon>Streptophyta</taxon>
        <taxon>Embryophyta</taxon>
        <taxon>Tracheophyta</taxon>
        <taxon>Spermatophyta</taxon>
        <taxon>Magnoliopsida</taxon>
        <taxon>eudicotyledons</taxon>
        <taxon>Gunneridae</taxon>
        <taxon>Pentapetalae</taxon>
        <taxon>rosids</taxon>
        <taxon>malvids</taxon>
        <taxon>Sapindales</taxon>
        <taxon>Sapindaceae</taxon>
        <taxon>Hippocastanoideae</taxon>
        <taxon>Acereae</taxon>
        <taxon>Dipteronia</taxon>
    </lineage>
</organism>
<accession>A0AAD9ZJZ2</accession>
<protein>
    <recommendedName>
        <fullName evidence="1">DUF659 domain-containing protein</fullName>
    </recommendedName>
</protein>
<evidence type="ECO:0000313" key="3">
    <source>
        <dbReference type="Proteomes" id="UP001281410"/>
    </source>
</evidence>
<dbReference type="PANTHER" id="PTHR32166">
    <property type="entry name" value="OSJNBA0013A04.12 PROTEIN"/>
    <property type="match status" value="1"/>
</dbReference>
<comment type="caution">
    <text evidence="2">The sequence shown here is derived from an EMBL/GenBank/DDBJ whole genome shotgun (WGS) entry which is preliminary data.</text>
</comment>
<dbReference type="InterPro" id="IPR012337">
    <property type="entry name" value="RNaseH-like_sf"/>
</dbReference>
<name>A0AAD9ZJZ2_9ROSI</name>
<dbReference type="SUPFAM" id="SSF53098">
    <property type="entry name" value="Ribonuclease H-like"/>
    <property type="match status" value="1"/>
</dbReference>
<feature type="domain" description="DUF659" evidence="1">
    <location>
        <begin position="3"/>
        <end position="106"/>
    </location>
</feature>
<keyword evidence="3" id="KW-1185">Reference proteome</keyword>
<dbReference type="Pfam" id="PF04937">
    <property type="entry name" value="DUF659"/>
    <property type="match status" value="1"/>
</dbReference>
<dbReference type="InterPro" id="IPR007021">
    <property type="entry name" value="DUF659"/>
</dbReference>
<dbReference type="EMBL" id="JANJYJ010000010">
    <property type="protein sequence ID" value="KAK3183518.1"/>
    <property type="molecule type" value="Genomic_DNA"/>
</dbReference>
<dbReference type="AlphaFoldDB" id="A0AAD9ZJZ2"/>
<dbReference type="Proteomes" id="UP001281410">
    <property type="component" value="Unassembled WGS sequence"/>
</dbReference>
<dbReference type="PANTHER" id="PTHR32166:SF74">
    <property type="entry name" value="OS05G0256350 PROTEIN"/>
    <property type="match status" value="1"/>
</dbReference>
<evidence type="ECO:0000259" key="1">
    <source>
        <dbReference type="Pfam" id="PF04937"/>
    </source>
</evidence>
<gene>
    <name evidence="2" type="ORF">Dsin_030804</name>
</gene>
<proteinExistence type="predicted"/>
<sequence>MINIMNLCVNCKKDTTFLSSKDSFAEAYTGENIFKYVLSIIVEVSLENVVQMVTDNASNNMDTTKMLKVNMPSIFWSSCATHTINLMLEGIGKLPKFKNTLEDTKSFTIFIYAHHTTLALMMTFTRKRDIVRLGVTRFASDFLTLQSLLVKKDKLRALFTSTDWEKCKWSKSVKRKAAYNTVLSIVFWNAVNYCLRVFSPLVRVL</sequence>
<evidence type="ECO:0000313" key="2">
    <source>
        <dbReference type="EMBL" id="KAK3183518.1"/>
    </source>
</evidence>